<sequence>MFLCPKCNNLFDITHSFATLTSTTTTKKQVGGADKYSELIKNFLIDNDKAITSDDIKDLDLSKLYNHSAYKQLQPTEKTILLGRLKIIPGLSSSKIQKITKEHKKIGRTLHAEEKSGKAYFKCTNCGYSKKIRPGTEIYSKTSDVIDSPMLAHVSGDMVYSNILPRTRNYICPNKKCESHSNPSKKKAVFYRVGNSYKVKYICTLCKTMF</sequence>
<gene>
    <name evidence="1" type="ORF">LCMiAC01_03280</name>
</gene>
<dbReference type="EMBL" id="MK500394">
    <property type="protein sequence ID" value="QBK88650.1"/>
    <property type="molecule type" value="Genomic_DNA"/>
</dbReference>
<evidence type="ECO:0000313" key="1">
    <source>
        <dbReference type="EMBL" id="QBK88650.1"/>
    </source>
</evidence>
<reference evidence="1" key="1">
    <citation type="journal article" date="2019" name="MBio">
        <title>Virus Genomes from Deep Sea Sediments Expand the Ocean Megavirome and Support Independent Origins of Viral Gigantism.</title>
        <authorList>
            <person name="Backstrom D."/>
            <person name="Yutin N."/>
            <person name="Jorgensen S.L."/>
            <person name="Dharamshi J."/>
            <person name="Homa F."/>
            <person name="Zaremba-Niedwiedzka K."/>
            <person name="Spang A."/>
            <person name="Wolf Y.I."/>
            <person name="Koonin E.V."/>
            <person name="Ettema T.J."/>
        </authorList>
    </citation>
    <scope>NUCLEOTIDE SEQUENCE</scope>
</reference>
<proteinExistence type="predicted"/>
<protein>
    <submittedName>
        <fullName evidence="1">Putative DNA-dependent RNA polymerase subunit 9</fullName>
    </submittedName>
</protein>
<accession>A0A481Z066</accession>
<organism evidence="1">
    <name type="scientific">Mimivirus LCMiAC01</name>
    <dbReference type="NCBI Taxonomy" id="2506608"/>
    <lineage>
        <taxon>Viruses</taxon>
        <taxon>Varidnaviria</taxon>
        <taxon>Bamfordvirae</taxon>
        <taxon>Nucleocytoviricota</taxon>
        <taxon>Megaviricetes</taxon>
        <taxon>Imitervirales</taxon>
        <taxon>Mimiviridae</taxon>
        <taxon>Klosneuvirinae</taxon>
    </lineage>
</organism>
<name>A0A481Z066_9VIRU</name>